<evidence type="ECO:0000256" key="1">
    <source>
        <dbReference type="SAM" id="MobiDB-lite"/>
    </source>
</evidence>
<feature type="region of interest" description="Disordered" evidence="1">
    <location>
        <begin position="32"/>
        <end position="56"/>
    </location>
</feature>
<dbReference type="AlphaFoldDB" id="A0AAD9A0H7"/>
<dbReference type="EMBL" id="JAQOWY010000732">
    <property type="protein sequence ID" value="KAK1839007.1"/>
    <property type="molecule type" value="Genomic_DNA"/>
</dbReference>
<dbReference type="Proteomes" id="UP001243330">
    <property type="component" value="Unassembled WGS sequence"/>
</dbReference>
<evidence type="ECO:0000256" key="2">
    <source>
        <dbReference type="SAM" id="SignalP"/>
    </source>
</evidence>
<gene>
    <name evidence="3" type="ORF">CCHR01_18370</name>
</gene>
<feature type="signal peptide" evidence="2">
    <location>
        <begin position="1"/>
        <end position="18"/>
    </location>
</feature>
<evidence type="ECO:0000313" key="4">
    <source>
        <dbReference type="Proteomes" id="UP001243330"/>
    </source>
</evidence>
<keyword evidence="2" id="KW-0732">Signal</keyword>
<feature type="compositionally biased region" description="Low complexity" evidence="1">
    <location>
        <begin position="32"/>
        <end position="42"/>
    </location>
</feature>
<feature type="chain" id="PRO_5042055317" description="Hydrophobin" evidence="2">
    <location>
        <begin position="19"/>
        <end position="223"/>
    </location>
</feature>
<comment type="caution">
    <text evidence="3">The sequence shown here is derived from an EMBL/GenBank/DDBJ whole genome shotgun (WGS) entry which is preliminary data.</text>
</comment>
<name>A0AAD9A0H7_9PEZI</name>
<keyword evidence="4" id="KW-1185">Reference proteome</keyword>
<evidence type="ECO:0008006" key="5">
    <source>
        <dbReference type="Google" id="ProtNLM"/>
    </source>
</evidence>
<proteinExistence type="predicted"/>
<organism evidence="3 4">
    <name type="scientific">Colletotrichum chrysophilum</name>
    <dbReference type="NCBI Taxonomy" id="1836956"/>
    <lineage>
        <taxon>Eukaryota</taxon>
        <taxon>Fungi</taxon>
        <taxon>Dikarya</taxon>
        <taxon>Ascomycota</taxon>
        <taxon>Pezizomycotina</taxon>
        <taxon>Sordariomycetes</taxon>
        <taxon>Hypocreomycetidae</taxon>
        <taxon>Glomerellales</taxon>
        <taxon>Glomerellaceae</taxon>
        <taxon>Colletotrichum</taxon>
        <taxon>Colletotrichum gloeosporioides species complex</taxon>
    </lineage>
</organism>
<protein>
    <recommendedName>
        <fullName evidence="5">Hydrophobin</fullName>
    </recommendedName>
</protein>
<accession>A0AAD9A0H7</accession>
<sequence length="223" mass="23592">MKVTAPISVAMLAVTALAMPVDTEQHPIAVEGSGSSAVEAAATPVPTKPSASKAQASAIDSEELTASLKAIFNEQEMPKDGRACFCANGSICCNTGKGLDCTQAPGIHIGLPGGAWAGAPVYDPGYRRGPSPWRFAPEDDLVIVGPSRRVETQRIIRLDGIAVSAMQPRASHGQRWSRVYLTLRRAMTRDRQRAQGFAPVGCAYTATDVSKQLPLLDHSQPVA</sequence>
<evidence type="ECO:0000313" key="3">
    <source>
        <dbReference type="EMBL" id="KAK1839007.1"/>
    </source>
</evidence>
<reference evidence="3" key="1">
    <citation type="submission" date="2023-01" db="EMBL/GenBank/DDBJ databases">
        <title>Colletotrichum chrysophilum M932 genome sequence.</title>
        <authorList>
            <person name="Baroncelli R."/>
        </authorList>
    </citation>
    <scope>NUCLEOTIDE SEQUENCE</scope>
    <source>
        <strain evidence="3">M932</strain>
    </source>
</reference>